<dbReference type="RefSeq" id="WP_346154421.1">
    <property type="nucleotide sequence ID" value="NZ_BAAATE010000034.1"/>
</dbReference>
<organism evidence="1 2">
    <name type="scientific">Nonomuraea recticatena</name>
    <dbReference type="NCBI Taxonomy" id="46178"/>
    <lineage>
        <taxon>Bacteria</taxon>
        <taxon>Bacillati</taxon>
        <taxon>Actinomycetota</taxon>
        <taxon>Actinomycetes</taxon>
        <taxon>Streptosporangiales</taxon>
        <taxon>Streptosporangiaceae</taxon>
        <taxon>Nonomuraea</taxon>
    </lineage>
</organism>
<sequence>MITSRMQAQELAEDLHIAVALGEYSAENALRALDILTAFDDVEQIRIYRAADPMGQANSWTRLEDGTIRPSWGTARQIWDYQHGTKKGAKVLPDLIAKWGYTLAHFAQ</sequence>
<gene>
    <name evidence="1" type="ORF">GCM10010412_082110</name>
</gene>
<evidence type="ECO:0000313" key="1">
    <source>
        <dbReference type="EMBL" id="GAA2691700.1"/>
    </source>
</evidence>
<name>A0ABN3T301_9ACTN</name>
<comment type="caution">
    <text evidence="1">The sequence shown here is derived from an EMBL/GenBank/DDBJ whole genome shotgun (WGS) entry which is preliminary data.</text>
</comment>
<reference evidence="1 2" key="1">
    <citation type="journal article" date="2019" name="Int. J. Syst. Evol. Microbiol.">
        <title>The Global Catalogue of Microorganisms (GCM) 10K type strain sequencing project: providing services to taxonomists for standard genome sequencing and annotation.</title>
        <authorList>
            <consortium name="The Broad Institute Genomics Platform"/>
            <consortium name="The Broad Institute Genome Sequencing Center for Infectious Disease"/>
            <person name="Wu L."/>
            <person name="Ma J."/>
        </authorList>
    </citation>
    <scope>NUCLEOTIDE SEQUENCE [LARGE SCALE GENOMIC DNA]</scope>
    <source>
        <strain evidence="1 2">JCM 6835</strain>
    </source>
</reference>
<evidence type="ECO:0000313" key="2">
    <source>
        <dbReference type="Proteomes" id="UP001501666"/>
    </source>
</evidence>
<keyword evidence="2" id="KW-1185">Reference proteome</keyword>
<protein>
    <submittedName>
        <fullName evidence="1">Uncharacterized protein</fullName>
    </submittedName>
</protein>
<accession>A0ABN3T301</accession>
<dbReference type="EMBL" id="BAAATE010000034">
    <property type="protein sequence ID" value="GAA2691700.1"/>
    <property type="molecule type" value="Genomic_DNA"/>
</dbReference>
<proteinExistence type="predicted"/>
<dbReference type="Proteomes" id="UP001501666">
    <property type="component" value="Unassembled WGS sequence"/>
</dbReference>